<gene>
    <name evidence="2" type="ORF">OnM2_076053</name>
</gene>
<organism evidence="2 3">
    <name type="scientific">Erysiphe neolycopersici</name>
    <dbReference type="NCBI Taxonomy" id="212602"/>
    <lineage>
        <taxon>Eukaryota</taxon>
        <taxon>Fungi</taxon>
        <taxon>Dikarya</taxon>
        <taxon>Ascomycota</taxon>
        <taxon>Pezizomycotina</taxon>
        <taxon>Leotiomycetes</taxon>
        <taxon>Erysiphales</taxon>
        <taxon>Erysiphaceae</taxon>
        <taxon>Erysiphe</taxon>
    </lineage>
</organism>
<evidence type="ECO:0000313" key="2">
    <source>
        <dbReference type="EMBL" id="RKF57089.1"/>
    </source>
</evidence>
<dbReference type="STRING" id="212602.A0A420HI85"/>
<feature type="compositionally biased region" description="Polar residues" evidence="1">
    <location>
        <begin position="40"/>
        <end position="64"/>
    </location>
</feature>
<evidence type="ECO:0000256" key="1">
    <source>
        <dbReference type="SAM" id="MobiDB-lite"/>
    </source>
</evidence>
<dbReference type="AlphaFoldDB" id="A0A420HI85"/>
<evidence type="ECO:0000313" key="3">
    <source>
        <dbReference type="Proteomes" id="UP000286134"/>
    </source>
</evidence>
<dbReference type="Proteomes" id="UP000286134">
    <property type="component" value="Unassembled WGS sequence"/>
</dbReference>
<name>A0A420HI85_9PEZI</name>
<sequence length="318" mass="35536">MGQSYHTSTLNAFLPSGLQLCLPRISSVRRSFSSHSLPSITRSSDISPCSGLHQTEQSTKDVGSSKLNYDSSSLEGFIDHDKITCCFYEIQKYKEEKLLNIPDKVLPKVTEGEIIWKFAHHGFNLLKLALSESASQSLTNAPFARHLYIHSLTYLLRALPPDLTKDERLSVQAALPRGIIDEQDLCQPKLRAEIRPTSFLHRTLASSIVQLFILFQLILPYIRTFLSMAWQYQNQHQIIARMTSSSVELGIEIVEAMKGLGETKLGDVLITTAQWLTEGIIGGIGEGLIEALGRKDAGELVTSHIRNVIKREEESSQD</sequence>
<comment type="caution">
    <text evidence="2">The sequence shown here is derived from an EMBL/GenBank/DDBJ whole genome shotgun (WGS) entry which is preliminary data.</text>
</comment>
<feature type="region of interest" description="Disordered" evidence="1">
    <location>
        <begin position="35"/>
        <end position="64"/>
    </location>
</feature>
<reference evidence="2 3" key="1">
    <citation type="journal article" date="2018" name="BMC Genomics">
        <title>Comparative genome analyses reveal sequence features reflecting distinct modes of host-adaptation between dicot and monocot powdery mildew.</title>
        <authorList>
            <person name="Wu Y."/>
            <person name="Ma X."/>
            <person name="Pan Z."/>
            <person name="Kale S.D."/>
            <person name="Song Y."/>
            <person name="King H."/>
            <person name="Zhang Q."/>
            <person name="Presley C."/>
            <person name="Deng X."/>
            <person name="Wei C.I."/>
            <person name="Xiao S."/>
        </authorList>
    </citation>
    <scope>NUCLEOTIDE SEQUENCE [LARGE SCALE GENOMIC DNA]</scope>
    <source>
        <strain evidence="2">UMSG2</strain>
    </source>
</reference>
<keyword evidence="3" id="KW-1185">Reference proteome</keyword>
<protein>
    <submittedName>
        <fullName evidence="2">Uncharacterized protein</fullName>
    </submittedName>
</protein>
<proteinExistence type="predicted"/>
<accession>A0A420HI85</accession>
<dbReference type="OrthoDB" id="190201at2759"/>
<dbReference type="EMBL" id="MCFK01007693">
    <property type="protein sequence ID" value="RKF57089.1"/>
    <property type="molecule type" value="Genomic_DNA"/>
</dbReference>